<dbReference type="NCBIfam" id="NF047688">
    <property type="entry name" value="LIMLP_19325_fam"/>
    <property type="match status" value="1"/>
</dbReference>
<gene>
    <name evidence="1" type="ORF">LEP1GSC024_0076</name>
</gene>
<proteinExistence type="predicted"/>
<dbReference type="EMBL" id="AKXB02000026">
    <property type="protein sequence ID" value="EMO90843.1"/>
    <property type="molecule type" value="Genomic_DNA"/>
</dbReference>
<dbReference type="Proteomes" id="UP000012138">
    <property type="component" value="Unassembled WGS sequence"/>
</dbReference>
<dbReference type="AlphaFoldDB" id="M6YWU6"/>
<evidence type="ECO:0000313" key="2">
    <source>
        <dbReference type="Proteomes" id="UP000012138"/>
    </source>
</evidence>
<sequence length="78" mass="9311">MVINYFNIKPLDITESELDEYEKYIGLPLHKEDREAILKSTGFRKAIAIKNKLKLNYLNHYFSDDLESNDEFPIRQIF</sequence>
<accession>M6YWU6</accession>
<comment type="caution">
    <text evidence="1">The sequence shown here is derived from an EMBL/GenBank/DDBJ whole genome shotgun (WGS) entry which is preliminary data.</text>
</comment>
<name>M6YWU6_9LEPT</name>
<organism evidence="1 2">
    <name type="scientific">Leptospira noguchii str. 2001034031</name>
    <dbReference type="NCBI Taxonomy" id="1193053"/>
    <lineage>
        <taxon>Bacteria</taxon>
        <taxon>Pseudomonadati</taxon>
        <taxon>Spirochaetota</taxon>
        <taxon>Spirochaetia</taxon>
        <taxon>Leptospirales</taxon>
        <taxon>Leptospiraceae</taxon>
        <taxon>Leptospira</taxon>
    </lineage>
</organism>
<reference evidence="1 2" key="1">
    <citation type="submission" date="2013-01" db="EMBL/GenBank/DDBJ databases">
        <authorList>
            <person name="Harkins D.M."/>
            <person name="Durkin A.S."/>
            <person name="Brinkac L.M."/>
            <person name="Haft D.H."/>
            <person name="Selengut J.D."/>
            <person name="Sanka R."/>
            <person name="DePew J."/>
            <person name="Purushe J."/>
            <person name="Whelen A.C."/>
            <person name="Vinetz J.M."/>
            <person name="Sutton G.G."/>
            <person name="Nierman W.C."/>
            <person name="Fouts D.E."/>
        </authorList>
    </citation>
    <scope>NUCLEOTIDE SEQUENCE [LARGE SCALE GENOMIC DNA]</scope>
    <source>
        <strain evidence="1 2">2001034031</strain>
    </source>
</reference>
<protein>
    <submittedName>
        <fullName evidence="1">Uncharacterized protein</fullName>
    </submittedName>
</protein>
<dbReference type="RefSeq" id="WP_004443323.1">
    <property type="nucleotide sequence ID" value="NZ_AKXB02000026.1"/>
</dbReference>
<evidence type="ECO:0000313" key="1">
    <source>
        <dbReference type="EMBL" id="EMO90843.1"/>
    </source>
</evidence>